<name>A0A8S1QKC9_9CILI</name>
<dbReference type="EMBL" id="CAJJDN010000109">
    <property type="protein sequence ID" value="CAD8115896.1"/>
    <property type="molecule type" value="Genomic_DNA"/>
</dbReference>
<proteinExistence type="predicted"/>
<dbReference type="AlphaFoldDB" id="A0A8S1QKC9"/>
<evidence type="ECO:0000313" key="2">
    <source>
        <dbReference type="Proteomes" id="UP000692954"/>
    </source>
</evidence>
<evidence type="ECO:0000313" key="1">
    <source>
        <dbReference type="EMBL" id="CAD8115896.1"/>
    </source>
</evidence>
<reference evidence="1" key="1">
    <citation type="submission" date="2021-01" db="EMBL/GenBank/DDBJ databases">
        <authorList>
            <consortium name="Genoscope - CEA"/>
            <person name="William W."/>
        </authorList>
    </citation>
    <scope>NUCLEOTIDE SEQUENCE</scope>
</reference>
<comment type="caution">
    <text evidence="1">The sequence shown here is derived from an EMBL/GenBank/DDBJ whole genome shotgun (WGS) entry which is preliminary data.</text>
</comment>
<organism evidence="1 2">
    <name type="scientific">Paramecium sonneborni</name>
    <dbReference type="NCBI Taxonomy" id="65129"/>
    <lineage>
        <taxon>Eukaryota</taxon>
        <taxon>Sar</taxon>
        <taxon>Alveolata</taxon>
        <taxon>Ciliophora</taxon>
        <taxon>Intramacronucleata</taxon>
        <taxon>Oligohymenophorea</taxon>
        <taxon>Peniculida</taxon>
        <taxon>Parameciidae</taxon>
        <taxon>Paramecium</taxon>
    </lineage>
</organism>
<protein>
    <submittedName>
        <fullName evidence="1">Uncharacterized protein</fullName>
    </submittedName>
</protein>
<keyword evidence="2" id="KW-1185">Reference proteome</keyword>
<dbReference type="Proteomes" id="UP000692954">
    <property type="component" value="Unassembled WGS sequence"/>
</dbReference>
<sequence>MHKKLQKGLINLLDIKKVNFRKQFRISLYKRDFVIRYNFNQNKMELVVYKFDDENFNKTR</sequence>
<gene>
    <name evidence="1" type="ORF">PSON_ATCC_30995.1.T1090165</name>
</gene>
<accession>A0A8S1QKC9</accession>